<proteinExistence type="predicted"/>
<dbReference type="RefSeq" id="WP_269926375.1">
    <property type="nucleotide sequence ID" value="NZ_JAMKBJ010000006.1"/>
</dbReference>
<reference evidence="2" key="1">
    <citation type="submission" date="2022-05" db="EMBL/GenBank/DDBJ databases">
        <authorList>
            <person name="Colautti A."/>
            <person name="Iacumin L."/>
        </authorList>
    </citation>
    <scope>NUCLEOTIDE SEQUENCE</scope>
    <source>
        <strain evidence="2">SK 55</strain>
    </source>
</reference>
<sequence>MNFAKSHLKLFKQTLISGVKNISITVPFKKTEEYNQKMNQKNIIAFKKRDSVQETNHIDRTGFIRSIFEVFGYTAVMSIPVLFMMVLLILSFVLNDFLEAIRGYALLTLGLSVLMLGVGWYKPYKFWTFMLFLAGAFLTVLAFGPQVIEGYTGKTLTEVNWKNGYWVTLQATFVFLCTFISSVSLIAWVFLVSKGQRQNPFKRLRMLNLNRRLTQLKKRLSN</sequence>
<accession>A0A9X3LG48</accession>
<protein>
    <submittedName>
        <fullName evidence="2">Uncharacterized protein</fullName>
    </submittedName>
</protein>
<comment type="caution">
    <text evidence="2">The sequence shown here is derived from an EMBL/GenBank/DDBJ whole genome shotgun (WGS) entry which is preliminary data.</text>
</comment>
<name>A0A9X3LG48_9BACL</name>
<keyword evidence="1" id="KW-1133">Transmembrane helix</keyword>
<evidence type="ECO:0000313" key="2">
    <source>
        <dbReference type="EMBL" id="MCZ8537281.1"/>
    </source>
</evidence>
<feature type="transmembrane region" description="Helical" evidence="1">
    <location>
        <begin position="70"/>
        <end position="94"/>
    </location>
</feature>
<dbReference type="AlphaFoldDB" id="A0A9X3LG48"/>
<keyword evidence="3" id="KW-1185">Reference proteome</keyword>
<feature type="transmembrane region" description="Helical" evidence="1">
    <location>
        <begin position="100"/>
        <end position="121"/>
    </location>
</feature>
<feature type="transmembrane region" description="Helical" evidence="1">
    <location>
        <begin position="128"/>
        <end position="148"/>
    </location>
</feature>
<dbReference type="EMBL" id="JAMKBJ010000006">
    <property type="protein sequence ID" value="MCZ8537281.1"/>
    <property type="molecule type" value="Genomic_DNA"/>
</dbReference>
<organism evidence="2 3">
    <name type="scientific">Paenisporosarcina quisquiliarum</name>
    <dbReference type="NCBI Taxonomy" id="365346"/>
    <lineage>
        <taxon>Bacteria</taxon>
        <taxon>Bacillati</taxon>
        <taxon>Bacillota</taxon>
        <taxon>Bacilli</taxon>
        <taxon>Bacillales</taxon>
        <taxon>Caryophanaceae</taxon>
        <taxon>Paenisporosarcina</taxon>
    </lineage>
</organism>
<evidence type="ECO:0000313" key="3">
    <source>
        <dbReference type="Proteomes" id="UP001152173"/>
    </source>
</evidence>
<gene>
    <name evidence="2" type="ORF">M9R32_08825</name>
</gene>
<feature type="transmembrane region" description="Helical" evidence="1">
    <location>
        <begin position="168"/>
        <end position="193"/>
    </location>
</feature>
<dbReference type="Proteomes" id="UP001152173">
    <property type="component" value="Unassembled WGS sequence"/>
</dbReference>
<keyword evidence="1" id="KW-0812">Transmembrane</keyword>
<evidence type="ECO:0000256" key="1">
    <source>
        <dbReference type="SAM" id="Phobius"/>
    </source>
</evidence>
<keyword evidence="1" id="KW-0472">Membrane</keyword>